<organism evidence="4 5">
    <name type="scientific">Arthrobacter ginkgonis</name>
    <dbReference type="NCBI Taxonomy" id="1630594"/>
    <lineage>
        <taxon>Bacteria</taxon>
        <taxon>Bacillati</taxon>
        <taxon>Actinomycetota</taxon>
        <taxon>Actinomycetes</taxon>
        <taxon>Micrococcales</taxon>
        <taxon>Micrococcaceae</taxon>
        <taxon>Arthrobacter</taxon>
    </lineage>
</organism>
<dbReference type="InterPro" id="IPR045336">
    <property type="entry name" value="MmgE_PrpD_N"/>
</dbReference>
<comment type="caution">
    <text evidence="4">The sequence shown here is derived from an EMBL/GenBank/DDBJ whole genome shotgun (WGS) entry which is preliminary data.</text>
</comment>
<evidence type="ECO:0000313" key="4">
    <source>
        <dbReference type="EMBL" id="GAA3666814.1"/>
    </source>
</evidence>
<reference evidence="5" key="1">
    <citation type="journal article" date="2019" name="Int. J. Syst. Evol. Microbiol.">
        <title>The Global Catalogue of Microorganisms (GCM) 10K type strain sequencing project: providing services to taxonomists for standard genome sequencing and annotation.</title>
        <authorList>
            <consortium name="The Broad Institute Genomics Platform"/>
            <consortium name="The Broad Institute Genome Sequencing Center for Infectious Disease"/>
            <person name="Wu L."/>
            <person name="Ma J."/>
        </authorList>
    </citation>
    <scope>NUCLEOTIDE SEQUENCE [LARGE SCALE GENOMIC DNA]</scope>
    <source>
        <strain evidence="5">JCM 30742</strain>
    </source>
</reference>
<evidence type="ECO:0000313" key="5">
    <source>
        <dbReference type="Proteomes" id="UP001500752"/>
    </source>
</evidence>
<dbReference type="PANTHER" id="PTHR16943">
    <property type="entry name" value="2-METHYLCITRATE DEHYDRATASE-RELATED"/>
    <property type="match status" value="1"/>
</dbReference>
<dbReference type="PANTHER" id="PTHR16943:SF8">
    <property type="entry name" value="2-METHYLCITRATE DEHYDRATASE"/>
    <property type="match status" value="1"/>
</dbReference>
<proteinExistence type="inferred from homology"/>
<dbReference type="EMBL" id="BAABEO010000002">
    <property type="protein sequence ID" value="GAA3666814.1"/>
    <property type="molecule type" value="Genomic_DNA"/>
</dbReference>
<dbReference type="InterPro" id="IPR005656">
    <property type="entry name" value="MmgE_PrpD"/>
</dbReference>
<evidence type="ECO:0000256" key="1">
    <source>
        <dbReference type="ARBA" id="ARBA00006174"/>
    </source>
</evidence>
<dbReference type="Pfam" id="PF03972">
    <property type="entry name" value="MmgE_PrpD_N"/>
    <property type="match status" value="1"/>
</dbReference>
<feature type="domain" description="MmgE/PrpD N-terminal" evidence="2">
    <location>
        <begin position="16"/>
        <end position="248"/>
    </location>
</feature>
<dbReference type="Proteomes" id="UP001500752">
    <property type="component" value="Unassembled WGS sequence"/>
</dbReference>
<dbReference type="InterPro" id="IPR042188">
    <property type="entry name" value="MmgE/PrpD_sf_2"/>
</dbReference>
<accession>A0ABP7BSL2</accession>
<evidence type="ECO:0000259" key="2">
    <source>
        <dbReference type="Pfam" id="PF03972"/>
    </source>
</evidence>
<gene>
    <name evidence="4" type="ORF">GCM10023081_02070</name>
</gene>
<comment type="similarity">
    <text evidence="1">Belongs to the PrpD family.</text>
</comment>
<sequence>MGEPTYGEAAGATAVLAAFAAGTGTAATPHADEVSRALADTVAVAVAAAAFEGDAILRAWAARENARGQATVWTSGETTSASMAALLNGTAGHLLDYDDISPSMPMHPSTVLFPALLAVAEQRGIDGGRLVQAYDVGAATFRALADLLPQHVHYARGWHTTSTVGRLATVAALVRLCGTPAGTAEHALGLVSSLVAGSRPNFGSMTKPLHAGVAARDAVMALELAEAGFTANTSELEVPGGFLERFGDPDLAPIGDAAETLAERLEYWQDAWVRDWGLKRYPACYGTHRGIDAVLELRAEIGTRPIRAITATLHTNGTRPLGAYPPRNATQAKFSLEYALAAAIIRGNVLLSDFTEEAFADEQVRSLMGRVSVGESAEPPLGDPGYGAGFTVVEIAFDDGGTLARRVDITRGDALNPLDEDQLRTKFTDCCAVGGLTPEATEELYRALRALPRGGQASAAGAALAPGAWAPQKKEAMA</sequence>
<dbReference type="InterPro" id="IPR045337">
    <property type="entry name" value="MmgE_PrpD_C"/>
</dbReference>
<protein>
    <submittedName>
        <fullName evidence="4">MmgE/PrpD family protein</fullName>
    </submittedName>
</protein>
<feature type="domain" description="MmgE/PrpD C-terminal" evidence="3">
    <location>
        <begin position="281"/>
        <end position="432"/>
    </location>
</feature>
<evidence type="ECO:0000259" key="3">
    <source>
        <dbReference type="Pfam" id="PF19305"/>
    </source>
</evidence>
<dbReference type="Pfam" id="PF19305">
    <property type="entry name" value="MmgE_PrpD_C"/>
    <property type="match status" value="1"/>
</dbReference>
<keyword evidence="5" id="KW-1185">Reference proteome</keyword>
<name>A0ABP7BSL2_9MICC</name>
<dbReference type="InterPro" id="IPR042183">
    <property type="entry name" value="MmgE/PrpD_sf_1"/>
</dbReference>
<dbReference type="Gene3D" id="1.10.4100.10">
    <property type="entry name" value="2-methylcitrate dehydratase PrpD"/>
    <property type="match status" value="1"/>
</dbReference>
<dbReference type="Gene3D" id="3.30.1330.120">
    <property type="entry name" value="2-methylcitrate dehydratase PrpD"/>
    <property type="match status" value="1"/>
</dbReference>
<dbReference type="SUPFAM" id="SSF103378">
    <property type="entry name" value="2-methylcitrate dehydratase PrpD"/>
    <property type="match status" value="1"/>
</dbReference>
<dbReference type="InterPro" id="IPR036148">
    <property type="entry name" value="MmgE/PrpD_sf"/>
</dbReference>
<dbReference type="RefSeq" id="WP_345147801.1">
    <property type="nucleotide sequence ID" value="NZ_BAABEO010000002.1"/>
</dbReference>